<dbReference type="AlphaFoldDB" id="A0A645G199"/>
<gene>
    <name evidence="1" type="ORF">SDC9_167074</name>
</gene>
<dbReference type="EMBL" id="VSSQ01067309">
    <property type="protein sequence ID" value="MPN19702.1"/>
    <property type="molecule type" value="Genomic_DNA"/>
</dbReference>
<comment type="caution">
    <text evidence="1">The sequence shown here is derived from an EMBL/GenBank/DDBJ whole genome shotgun (WGS) entry which is preliminary data.</text>
</comment>
<proteinExistence type="predicted"/>
<evidence type="ECO:0000313" key="1">
    <source>
        <dbReference type="EMBL" id="MPN19702.1"/>
    </source>
</evidence>
<sequence length="49" mass="5268">MLPFFPLREKFPSTSVIAPIVVPLTMTFTPVKGSLFTSVTVPVIVTSCA</sequence>
<name>A0A645G199_9ZZZZ</name>
<protein>
    <submittedName>
        <fullName evidence="1">Uncharacterized protein</fullName>
    </submittedName>
</protein>
<organism evidence="1">
    <name type="scientific">bioreactor metagenome</name>
    <dbReference type="NCBI Taxonomy" id="1076179"/>
    <lineage>
        <taxon>unclassified sequences</taxon>
        <taxon>metagenomes</taxon>
        <taxon>ecological metagenomes</taxon>
    </lineage>
</organism>
<accession>A0A645G199</accession>
<reference evidence="1" key="1">
    <citation type="submission" date="2019-08" db="EMBL/GenBank/DDBJ databases">
        <authorList>
            <person name="Kucharzyk K."/>
            <person name="Murdoch R.W."/>
            <person name="Higgins S."/>
            <person name="Loffler F."/>
        </authorList>
    </citation>
    <scope>NUCLEOTIDE SEQUENCE</scope>
</reference>